<dbReference type="AlphaFoldDB" id="Q01XH8"/>
<sequence length="208" mass="22619">MKLVVLGATGGTGLELVRQGIEHGHFVTAFVRSPEKLKAFGDRITIRQGQLLNTEQLAGVIQGNDAVLSGFGPRLPVSKEDAHLLERFAVAVTGAMRDAGVRRVVVESVAFLFRDALVPPAYLLGRLLFPRVVADASAMERLIGESDLDWTMVRPPELTNGGYTGKYRVREDHLPRFGFRISRADVADFMLKAAENGMASCKVVGVSN</sequence>
<dbReference type="eggNOG" id="COG0702">
    <property type="taxonomic scope" value="Bacteria"/>
</dbReference>
<dbReference type="PANTHER" id="PTHR43355:SF2">
    <property type="entry name" value="FLAVIN REDUCTASE (NADPH)"/>
    <property type="match status" value="1"/>
</dbReference>
<dbReference type="OrthoDB" id="9785372at2"/>
<dbReference type="STRING" id="234267.Acid_4678"/>
<reference evidence="2" key="1">
    <citation type="submission" date="2006-10" db="EMBL/GenBank/DDBJ databases">
        <title>Complete sequence of Solibacter usitatus Ellin6076.</title>
        <authorList>
            <consortium name="US DOE Joint Genome Institute"/>
            <person name="Copeland A."/>
            <person name="Lucas S."/>
            <person name="Lapidus A."/>
            <person name="Barry K."/>
            <person name="Detter J.C."/>
            <person name="Glavina del Rio T."/>
            <person name="Hammon N."/>
            <person name="Israni S."/>
            <person name="Dalin E."/>
            <person name="Tice H."/>
            <person name="Pitluck S."/>
            <person name="Thompson L.S."/>
            <person name="Brettin T."/>
            <person name="Bruce D."/>
            <person name="Han C."/>
            <person name="Tapia R."/>
            <person name="Gilna P."/>
            <person name="Schmutz J."/>
            <person name="Larimer F."/>
            <person name="Land M."/>
            <person name="Hauser L."/>
            <person name="Kyrpides N."/>
            <person name="Mikhailova N."/>
            <person name="Janssen P.H."/>
            <person name="Kuske C.R."/>
            <person name="Richardson P."/>
        </authorList>
    </citation>
    <scope>NUCLEOTIDE SEQUENCE</scope>
    <source>
        <strain evidence="2">Ellin6076</strain>
    </source>
</reference>
<evidence type="ECO:0000313" key="2">
    <source>
        <dbReference type="EMBL" id="ABJ85637.1"/>
    </source>
</evidence>
<name>Q01XH8_SOLUE</name>
<dbReference type="KEGG" id="sus:Acid_4678"/>
<dbReference type="EMBL" id="CP000473">
    <property type="protein sequence ID" value="ABJ85637.1"/>
    <property type="molecule type" value="Genomic_DNA"/>
</dbReference>
<dbReference type="PANTHER" id="PTHR43355">
    <property type="entry name" value="FLAVIN REDUCTASE (NADPH)"/>
    <property type="match status" value="1"/>
</dbReference>
<dbReference type="InterPro" id="IPR051606">
    <property type="entry name" value="Polyketide_Oxido-like"/>
</dbReference>
<dbReference type="GO" id="GO:0042602">
    <property type="term" value="F:riboflavin reductase (NADPH) activity"/>
    <property type="evidence" value="ECO:0007669"/>
    <property type="project" value="TreeGrafter"/>
</dbReference>
<feature type="domain" description="NAD(P)-binding" evidence="1">
    <location>
        <begin position="7"/>
        <end position="196"/>
    </location>
</feature>
<proteinExistence type="predicted"/>
<dbReference type="Gene3D" id="3.40.50.720">
    <property type="entry name" value="NAD(P)-binding Rossmann-like Domain"/>
    <property type="match status" value="1"/>
</dbReference>
<dbReference type="InParanoid" id="Q01XH8"/>
<dbReference type="Pfam" id="PF13460">
    <property type="entry name" value="NAD_binding_10"/>
    <property type="match status" value="1"/>
</dbReference>
<dbReference type="CDD" id="cd05244">
    <property type="entry name" value="BVR-B_like_SDR_a"/>
    <property type="match status" value="1"/>
</dbReference>
<evidence type="ECO:0000259" key="1">
    <source>
        <dbReference type="Pfam" id="PF13460"/>
    </source>
</evidence>
<dbReference type="SUPFAM" id="SSF51735">
    <property type="entry name" value="NAD(P)-binding Rossmann-fold domains"/>
    <property type="match status" value="1"/>
</dbReference>
<organism evidence="2">
    <name type="scientific">Solibacter usitatus (strain Ellin6076)</name>
    <dbReference type="NCBI Taxonomy" id="234267"/>
    <lineage>
        <taxon>Bacteria</taxon>
        <taxon>Pseudomonadati</taxon>
        <taxon>Acidobacteriota</taxon>
        <taxon>Terriglobia</taxon>
        <taxon>Bryobacterales</taxon>
        <taxon>Solibacteraceae</taxon>
        <taxon>Candidatus Solibacter</taxon>
    </lineage>
</organism>
<dbReference type="GO" id="GO:0004074">
    <property type="term" value="F:biliverdin reductase [NAD(P)H] activity"/>
    <property type="evidence" value="ECO:0007669"/>
    <property type="project" value="TreeGrafter"/>
</dbReference>
<dbReference type="HOGENOM" id="CLU_025711_4_5_0"/>
<protein>
    <recommendedName>
        <fullName evidence="1">NAD(P)-binding domain-containing protein</fullName>
    </recommendedName>
</protein>
<accession>Q01XH8</accession>
<dbReference type="InterPro" id="IPR036291">
    <property type="entry name" value="NAD(P)-bd_dom_sf"/>
</dbReference>
<dbReference type="InterPro" id="IPR016040">
    <property type="entry name" value="NAD(P)-bd_dom"/>
</dbReference>
<gene>
    <name evidence="2" type="ordered locus">Acid_4678</name>
</gene>